<evidence type="ECO:0000256" key="2">
    <source>
        <dbReference type="ARBA" id="ARBA00022576"/>
    </source>
</evidence>
<dbReference type="PIRSF" id="PIRSF000390">
    <property type="entry name" value="PLP_StrS"/>
    <property type="match status" value="1"/>
</dbReference>
<dbReference type="GO" id="GO:0000271">
    <property type="term" value="P:polysaccharide biosynthetic process"/>
    <property type="evidence" value="ECO:0007669"/>
    <property type="project" value="TreeGrafter"/>
</dbReference>
<name>A0A2G9ZHL5_9BACT</name>
<dbReference type="AlphaFoldDB" id="A0A2G9ZHL5"/>
<dbReference type="EMBL" id="PCSB01000029">
    <property type="protein sequence ID" value="PIP31838.1"/>
    <property type="molecule type" value="Genomic_DNA"/>
</dbReference>
<evidence type="ECO:0000256" key="8">
    <source>
        <dbReference type="RuleBase" id="RU004508"/>
    </source>
</evidence>
<evidence type="ECO:0000256" key="7">
    <source>
        <dbReference type="PIRSR" id="PIRSR000390-2"/>
    </source>
</evidence>
<evidence type="ECO:0000256" key="6">
    <source>
        <dbReference type="PIRSR" id="PIRSR000390-1"/>
    </source>
</evidence>
<dbReference type="PANTHER" id="PTHR30244">
    <property type="entry name" value="TRANSAMINASE"/>
    <property type="match status" value="1"/>
</dbReference>
<dbReference type="GO" id="GO:0030170">
    <property type="term" value="F:pyridoxal phosphate binding"/>
    <property type="evidence" value="ECO:0007669"/>
    <property type="project" value="TreeGrafter"/>
</dbReference>
<keyword evidence="3 9" id="KW-0808">Transferase</keyword>
<dbReference type="FunFam" id="3.40.640.10:FF:000090">
    <property type="entry name" value="Pyridoxal phosphate-dependent aminotransferase"/>
    <property type="match status" value="1"/>
</dbReference>
<dbReference type="Pfam" id="PF01041">
    <property type="entry name" value="DegT_DnrJ_EryC1"/>
    <property type="match status" value="1"/>
</dbReference>
<reference evidence="9 10" key="1">
    <citation type="submission" date="2017-09" db="EMBL/GenBank/DDBJ databases">
        <title>Depth-based differentiation of microbial function through sediment-hosted aquifers and enrichment of novel symbionts in the deep terrestrial subsurface.</title>
        <authorList>
            <person name="Probst A.J."/>
            <person name="Ladd B."/>
            <person name="Jarett J.K."/>
            <person name="Geller-Mcgrath D.E."/>
            <person name="Sieber C.M."/>
            <person name="Emerson J.B."/>
            <person name="Anantharaman K."/>
            <person name="Thomas B.C."/>
            <person name="Malmstrom R."/>
            <person name="Stieglmeier M."/>
            <person name="Klingl A."/>
            <person name="Woyke T."/>
            <person name="Ryan C.M."/>
            <person name="Banfield J.F."/>
        </authorList>
    </citation>
    <scope>NUCLEOTIDE SEQUENCE [LARGE SCALE GENOMIC DNA]</scope>
    <source>
        <strain evidence="9">CG23_combo_of_CG06-09_8_20_14_all_37_87_8</strain>
    </source>
</reference>
<comment type="caution">
    <text evidence="9">The sequence shown here is derived from an EMBL/GenBank/DDBJ whole genome shotgun (WGS) entry which is preliminary data.</text>
</comment>
<protein>
    <submittedName>
        <fullName evidence="9">Aminotransferase DegT</fullName>
    </submittedName>
</protein>
<evidence type="ECO:0000313" key="10">
    <source>
        <dbReference type="Proteomes" id="UP000230447"/>
    </source>
</evidence>
<dbReference type="Gene3D" id="3.90.1150.10">
    <property type="entry name" value="Aspartate Aminotransferase, domain 1"/>
    <property type="match status" value="1"/>
</dbReference>
<dbReference type="InterPro" id="IPR015422">
    <property type="entry name" value="PyrdxlP-dep_Trfase_small"/>
</dbReference>
<accession>A0A2G9ZHL5</accession>
<dbReference type="InterPro" id="IPR000653">
    <property type="entry name" value="DegT/StrS_aminotransferase"/>
</dbReference>
<dbReference type="GO" id="GO:0008483">
    <property type="term" value="F:transaminase activity"/>
    <property type="evidence" value="ECO:0007669"/>
    <property type="project" value="UniProtKB-KW"/>
</dbReference>
<dbReference type="SUPFAM" id="SSF53383">
    <property type="entry name" value="PLP-dependent transferases"/>
    <property type="match status" value="1"/>
</dbReference>
<comment type="similarity">
    <text evidence="5 8">Belongs to the DegT/DnrJ/EryC1 family.</text>
</comment>
<dbReference type="InterPro" id="IPR015421">
    <property type="entry name" value="PyrdxlP-dep_Trfase_major"/>
</dbReference>
<feature type="modified residue" description="N6-(pyridoxal phosphate)lysine" evidence="7">
    <location>
        <position position="194"/>
    </location>
</feature>
<dbReference type="InterPro" id="IPR015424">
    <property type="entry name" value="PyrdxlP-dep_Trfase"/>
</dbReference>
<dbReference type="PANTHER" id="PTHR30244:SF34">
    <property type="entry name" value="DTDP-4-AMINO-4,6-DIDEOXYGALACTOSE TRANSAMINASE"/>
    <property type="match status" value="1"/>
</dbReference>
<comment type="cofactor">
    <cofactor evidence="1">
        <name>pyridoxal 5'-phosphate</name>
        <dbReference type="ChEBI" id="CHEBI:597326"/>
    </cofactor>
</comment>
<dbReference type="CDD" id="cd00616">
    <property type="entry name" value="AHBA_syn"/>
    <property type="match status" value="1"/>
</dbReference>
<evidence type="ECO:0000256" key="5">
    <source>
        <dbReference type="ARBA" id="ARBA00037999"/>
    </source>
</evidence>
<proteinExistence type="inferred from homology"/>
<evidence type="ECO:0000256" key="3">
    <source>
        <dbReference type="ARBA" id="ARBA00022679"/>
    </source>
</evidence>
<evidence type="ECO:0000256" key="4">
    <source>
        <dbReference type="ARBA" id="ARBA00022898"/>
    </source>
</evidence>
<gene>
    <name evidence="9" type="ORF">COX24_01430</name>
</gene>
<organism evidence="9 10">
    <name type="scientific">bacterium (Candidatus Gribaldobacteria) CG23_combo_of_CG06-09_8_20_14_all_37_87_8</name>
    <dbReference type="NCBI Taxonomy" id="2014278"/>
    <lineage>
        <taxon>Bacteria</taxon>
        <taxon>Candidatus Gribaldobacteria</taxon>
    </lineage>
</organism>
<dbReference type="Gene3D" id="3.40.640.10">
    <property type="entry name" value="Type I PLP-dependent aspartate aminotransferase-like (Major domain)"/>
    <property type="match status" value="1"/>
</dbReference>
<keyword evidence="2 9" id="KW-0032">Aminotransferase</keyword>
<evidence type="ECO:0000313" key="9">
    <source>
        <dbReference type="EMBL" id="PIP31838.1"/>
    </source>
</evidence>
<feature type="active site" description="Proton acceptor" evidence="6">
    <location>
        <position position="194"/>
    </location>
</feature>
<evidence type="ECO:0000256" key="1">
    <source>
        <dbReference type="ARBA" id="ARBA00001933"/>
    </source>
</evidence>
<sequence>MEQKKKKLISGNNFIPVCEPLLEGNEEKYLLECVRTNWISSQGKYVEEFSKKFAEFCGAKYCVLTTSGTTALHLALVALGVGKGDEVIIPAFTMIATAFAVIYTGATPVLVDSEPETGNIDPLKIEEKITKNTKVILPVHIYGHPFDMDPIMKLARRYKLWVVEDAAEAHGAEYKGKKVGGIGDIGCFSFYANKIITMGEGGCVVANNEKLFQKLNMLHDLAHSPQKRFLHEMVGFNYRLTNLQAAVGLAQLEQVDKFIKARRRNAELYNYYLKGIEGLRLPIEKKWAKNVYWMYGVLLEKNLGVGRDELMEFLAKEGIGTRAFFEPMNRQPVFKKIGLFKQEKYPVAEDWGNRGLYLPSSSGLTEEKIKHIAEKIKKFFRRKR</sequence>
<keyword evidence="4 7" id="KW-0663">Pyridoxal phosphate</keyword>
<dbReference type="Proteomes" id="UP000230447">
    <property type="component" value="Unassembled WGS sequence"/>
</dbReference>